<comment type="caution">
    <text evidence="5">The sequence shown here is derived from an EMBL/GenBank/DDBJ whole genome shotgun (WGS) entry which is preliminary data.</text>
</comment>
<evidence type="ECO:0000256" key="1">
    <source>
        <dbReference type="ARBA" id="ARBA00023015"/>
    </source>
</evidence>
<keyword evidence="2" id="KW-0238">DNA-binding</keyword>
<proteinExistence type="predicted"/>
<keyword evidence="1" id="KW-0805">Transcription regulation</keyword>
<dbReference type="InterPro" id="IPR020449">
    <property type="entry name" value="Tscrpt_reg_AraC-type_HTH"/>
</dbReference>
<feature type="domain" description="HTH araC/xylS-type" evidence="4">
    <location>
        <begin position="216"/>
        <end position="317"/>
    </location>
</feature>
<name>A0ABP6YCV8_9ACTN</name>
<dbReference type="PROSITE" id="PS01124">
    <property type="entry name" value="HTH_ARAC_FAMILY_2"/>
    <property type="match status" value="1"/>
</dbReference>
<evidence type="ECO:0000256" key="3">
    <source>
        <dbReference type="ARBA" id="ARBA00023163"/>
    </source>
</evidence>
<dbReference type="Proteomes" id="UP001501222">
    <property type="component" value="Unassembled WGS sequence"/>
</dbReference>
<dbReference type="PANTHER" id="PTHR46796">
    <property type="entry name" value="HTH-TYPE TRANSCRIPTIONAL ACTIVATOR RHAS-RELATED"/>
    <property type="match status" value="1"/>
</dbReference>
<accession>A0ABP6YCV8</accession>
<dbReference type="Pfam" id="PF14525">
    <property type="entry name" value="AraC_binding_2"/>
    <property type="match status" value="1"/>
</dbReference>
<evidence type="ECO:0000259" key="4">
    <source>
        <dbReference type="PROSITE" id="PS01124"/>
    </source>
</evidence>
<keyword evidence="3" id="KW-0804">Transcription</keyword>
<dbReference type="PANTHER" id="PTHR46796:SF6">
    <property type="entry name" value="ARAC SUBFAMILY"/>
    <property type="match status" value="1"/>
</dbReference>
<reference evidence="6" key="1">
    <citation type="journal article" date="2019" name="Int. J. Syst. Evol. Microbiol.">
        <title>The Global Catalogue of Microorganisms (GCM) 10K type strain sequencing project: providing services to taxonomists for standard genome sequencing and annotation.</title>
        <authorList>
            <consortium name="The Broad Institute Genomics Platform"/>
            <consortium name="The Broad Institute Genome Sequencing Center for Infectious Disease"/>
            <person name="Wu L."/>
            <person name="Ma J."/>
        </authorList>
    </citation>
    <scope>NUCLEOTIDE SEQUENCE [LARGE SCALE GENOMIC DNA]</scope>
    <source>
        <strain evidence="6">JCM 16928</strain>
    </source>
</reference>
<dbReference type="SMART" id="SM00342">
    <property type="entry name" value="HTH_ARAC"/>
    <property type="match status" value="1"/>
</dbReference>
<dbReference type="EMBL" id="BAABAA010000008">
    <property type="protein sequence ID" value="GAA3580488.1"/>
    <property type="molecule type" value="Genomic_DNA"/>
</dbReference>
<dbReference type="InterPro" id="IPR050204">
    <property type="entry name" value="AraC_XylS_family_regulators"/>
</dbReference>
<dbReference type="Pfam" id="PF12833">
    <property type="entry name" value="HTH_18"/>
    <property type="match status" value="1"/>
</dbReference>
<dbReference type="Gene3D" id="1.10.10.60">
    <property type="entry name" value="Homeodomain-like"/>
    <property type="match status" value="1"/>
</dbReference>
<dbReference type="SUPFAM" id="SSF46689">
    <property type="entry name" value="Homeodomain-like"/>
    <property type="match status" value="1"/>
</dbReference>
<dbReference type="InterPro" id="IPR035418">
    <property type="entry name" value="AraC-bd_2"/>
</dbReference>
<evidence type="ECO:0000313" key="6">
    <source>
        <dbReference type="Proteomes" id="UP001501222"/>
    </source>
</evidence>
<organism evidence="5 6">
    <name type="scientific">Kribbella ginsengisoli</name>
    <dbReference type="NCBI Taxonomy" id="363865"/>
    <lineage>
        <taxon>Bacteria</taxon>
        <taxon>Bacillati</taxon>
        <taxon>Actinomycetota</taxon>
        <taxon>Actinomycetes</taxon>
        <taxon>Propionibacteriales</taxon>
        <taxon>Kribbellaceae</taxon>
        <taxon>Kribbella</taxon>
    </lineage>
</organism>
<dbReference type="InterPro" id="IPR009057">
    <property type="entry name" value="Homeodomain-like_sf"/>
</dbReference>
<protein>
    <submittedName>
        <fullName evidence="5">Helix-turn-helix domain-containing protein</fullName>
    </submittedName>
</protein>
<dbReference type="InterPro" id="IPR018060">
    <property type="entry name" value="HTH_AraC"/>
</dbReference>
<dbReference type="PRINTS" id="PR00032">
    <property type="entry name" value="HTHARAC"/>
</dbReference>
<gene>
    <name evidence="5" type="ORF">GCM10022235_58470</name>
</gene>
<evidence type="ECO:0000256" key="2">
    <source>
        <dbReference type="ARBA" id="ARBA00023125"/>
    </source>
</evidence>
<sequence>MGAMTIRFDSGQIPAVDRDTAVREIISASIVPVEIDFPAHEGPVVRGAISDVGSLRVCSIKSNATKAERTERLARDAMEPSVFLGLQVSGSSLVVQNEREAVLRPGDLVLYESAAPYTLVDADGIQQVQIRIPTASLGLPGDVLRMISAVKLSPGHPVADLAAAYFRRMAARPDLISQPGAQAISQPSIELVRALITTHLDLAAPQGDAMHASLRLRILEYVRANLRDPDLTAAQIAVEHHISVRHLYNVLAEGGISLGGWIREQRLEGCRDDLARAGLFTTPIGAIAKRWGFTDPSSFGRSFRAAYGLSPREWRIMAHQDPAGLAELRGQNPSRS</sequence>
<keyword evidence="6" id="KW-1185">Reference proteome</keyword>
<evidence type="ECO:0000313" key="5">
    <source>
        <dbReference type="EMBL" id="GAA3580488.1"/>
    </source>
</evidence>